<dbReference type="GeneID" id="87955588"/>
<feature type="compositionally biased region" description="Basic and acidic residues" evidence="1">
    <location>
        <begin position="502"/>
        <end position="520"/>
    </location>
</feature>
<feature type="region of interest" description="Disordered" evidence="1">
    <location>
        <begin position="484"/>
        <end position="520"/>
    </location>
</feature>
<protein>
    <recommendedName>
        <fullName evidence="4">PWWP domain-containing protein</fullName>
    </recommendedName>
</protein>
<feature type="region of interest" description="Disordered" evidence="1">
    <location>
        <begin position="90"/>
        <end position="127"/>
    </location>
</feature>
<evidence type="ECO:0000256" key="1">
    <source>
        <dbReference type="SAM" id="MobiDB-lite"/>
    </source>
</evidence>
<feature type="region of interest" description="Disordered" evidence="1">
    <location>
        <begin position="328"/>
        <end position="430"/>
    </location>
</feature>
<dbReference type="Proteomes" id="UP001329825">
    <property type="component" value="Chromosome 4"/>
</dbReference>
<evidence type="ECO:0000313" key="2">
    <source>
        <dbReference type="EMBL" id="WRT66498.1"/>
    </source>
</evidence>
<feature type="compositionally biased region" description="Basic and acidic residues" evidence="1">
    <location>
        <begin position="329"/>
        <end position="342"/>
    </location>
</feature>
<organism evidence="2 3">
    <name type="scientific">Kwoniella shivajii</name>
    <dbReference type="NCBI Taxonomy" id="564305"/>
    <lineage>
        <taxon>Eukaryota</taxon>
        <taxon>Fungi</taxon>
        <taxon>Dikarya</taxon>
        <taxon>Basidiomycota</taxon>
        <taxon>Agaricomycotina</taxon>
        <taxon>Tremellomycetes</taxon>
        <taxon>Tremellales</taxon>
        <taxon>Cryptococcaceae</taxon>
        <taxon>Kwoniella</taxon>
    </lineage>
</organism>
<feature type="compositionally biased region" description="Low complexity" evidence="1">
    <location>
        <begin position="394"/>
        <end position="406"/>
    </location>
</feature>
<dbReference type="RefSeq" id="XP_062791238.1">
    <property type="nucleotide sequence ID" value="XM_062935187.1"/>
</dbReference>
<evidence type="ECO:0000313" key="3">
    <source>
        <dbReference type="Proteomes" id="UP001329825"/>
    </source>
</evidence>
<accession>A0ABZ1CXM5</accession>
<sequence>MPKRKCPPCGSLPTPPIQLGSLDAALDLLACDTFTRLEGLTSKFEACANVKLEEGVIKARWEEAVKRYWVMKSMDDLCCTAKRAGLKDVDGDKMQEDDDHMIDGSGRPLPNRHHPGPVTTHSLTPDEERDWRRWNPKIGDTVLVETAEDGFWPGKIIDKKVFFQGRTVPRGNHFFPVRIYNEEISPVVTVKSRLVPLSFRSSPPLLASPALLSAYHHAASPVTFDMMASARESLDAHNRTHPGVGDEPDRLRIKADKDSWNKIVNWVMNERRIEKLRAVSEEREKQLKMVVKPDVLEALGEGCNGTRYGKMDEAEEISGVFESKKRRTLAHENEDLTNRRSPDGVSTSIFGPIIGPTTPQRTASPSYASMLRPTLSVQQRPGSPRRSSRDIRRTGIFVGRGESSPRGRGGTYTPPRILPSGDETAFRSTGSPVPTLQKFDFVSPLGPVKLGKLTDDKVSTPSMLGKIGRSGSLEVVKEEEGEEEGWTIVQKKGKRRAGSEPAAEKQEMNEAVHGDEMMEL</sequence>
<gene>
    <name evidence="2" type="ORF">IL334_003457</name>
</gene>
<name>A0ABZ1CXM5_9TREE</name>
<proteinExistence type="predicted"/>
<dbReference type="EMBL" id="CP141884">
    <property type="protein sequence ID" value="WRT66498.1"/>
    <property type="molecule type" value="Genomic_DNA"/>
</dbReference>
<keyword evidence="3" id="KW-1185">Reference proteome</keyword>
<evidence type="ECO:0008006" key="4">
    <source>
        <dbReference type="Google" id="ProtNLM"/>
    </source>
</evidence>
<reference evidence="2 3" key="1">
    <citation type="submission" date="2024-01" db="EMBL/GenBank/DDBJ databases">
        <title>Comparative genomics of Cryptococcus and Kwoniella reveals pathogenesis evolution and contrasting modes of karyotype evolution via chromosome fusion or intercentromeric recombination.</title>
        <authorList>
            <person name="Coelho M.A."/>
            <person name="David-Palma M."/>
            <person name="Shea T."/>
            <person name="Bowers K."/>
            <person name="McGinley-Smith S."/>
            <person name="Mohammad A.W."/>
            <person name="Gnirke A."/>
            <person name="Yurkov A.M."/>
            <person name="Nowrousian M."/>
            <person name="Sun S."/>
            <person name="Cuomo C.A."/>
            <person name="Heitman J."/>
        </authorList>
    </citation>
    <scope>NUCLEOTIDE SEQUENCE [LARGE SCALE GENOMIC DNA]</scope>
    <source>
        <strain evidence="2">CBS 11374</strain>
    </source>
</reference>
<feature type="compositionally biased region" description="Polar residues" evidence="1">
    <location>
        <begin position="357"/>
        <end position="367"/>
    </location>
</feature>